<reference evidence="3" key="2">
    <citation type="submission" date="2020-05" db="UniProtKB">
        <authorList>
            <consortium name="EnsemblMetazoa"/>
        </authorList>
    </citation>
    <scope>IDENTIFICATION</scope>
    <source>
        <strain evidence="3">LVP_AGWG</strain>
    </source>
</reference>
<dbReference type="GO" id="GO:0003723">
    <property type="term" value="F:RNA binding"/>
    <property type="evidence" value="ECO:0007669"/>
    <property type="project" value="UniProtKB-UniRule"/>
</dbReference>
<dbReference type="VEuPathDB" id="VectorBase:AAEL001997"/>
<protein>
    <submittedName>
        <fullName evidence="3">Uncharacterized protein</fullName>
    </submittedName>
</protein>
<evidence type="ECO:0000313" key="4">
    <source>
        <dbReference type="Proteomes" id="UP000008820"/>
    </source>
</evidence>
<name>A0A1S4F0D6_AEDAE</name>
<dbReference type="Gene3D" id="3.30.70.330">
    <property type="match status" value="1"/>
</dbReference>
<keyword evidence="4" id="KW-1185">Reference proteome</keyword>
<sequence>MAKIKRKATVPEPKPQQQQADDDSGSDYEVDRHMTLTRAPKTVAEEFPLPKQVRKDVVKRGTAAQDVSEDESSEEEEDDDEDVNLPTLTKAQIAEILQTIKNNKRLVLNVSNVNFSTSKEEIEEHFRKAGRVKGVRIPKKRASGFAFVEMLDAEGFQKAFLLHGSFLDGRQIRVQLSESGKKKSHQKILLLEKKNAEIRKMRKKNRAKPEAKEVTLVPKVQPKVVERDPYLDKKKTKPPTKKEIKAYKKKVSLKAKFRNVAMKGIKV</sequence>
<dbReference type="Proteomes" id="UP000008820">
    <property type="component" value="Chromosome 2"/>
</dbReference>
<proteinExistence type="predicted"/>
<dbReference type="InterPro" id="IPR035979">
    <property type="entry name" value="RBD_domain_sf"/>
</dbReference>
<evidence type="ECO:0000256" key="2">
    <source>
        <dbReference type="SAM" id="MobiDB-lite"/>
    </source>
</evidence>
<dbReference type="AlphaFoldDB" id="A0A1S4F0D6"/>
<gene>
    <name evidence="3" type="primary">5573119</name>
</gene>
<dbReference type="PANTHER" id="PTHR23236:SF11">
    <property type="entry name" value="EUKARYOTIC TRANSLATION INITIATION FACTOR 4H"/>
    <property type="match status" value="1"/>
</dbReference>
<dbReference type="FunCoup" id="A0A1S4F0D6">
    <property type="interactions" value="2"/>
</dbReference>
<dbReference type="PROSITE" id="PS50102">
    <property type="entry name" value="RRM"/>
    <property type="match status" value="1"/>
</dbReference>
<accession>A0A1S4F0D6</accession>
<dbReference type="SUPFAM" id="SSF54928">
    <property type="entry name" value="RNA-binding domain, RBD"/>
    <property type="match status" value="1"/>
</dbReference>
<reference evidence="3 4" key="1">
    <citation type="submission" date="2017-06" db="EMBL/GenBank/DDBJ databases">
        <title>Aedes aegypti genome working group (AGWG) sequencing and assembly.</title>
        <authorList>
            <consortium name="Aedes aegypti Genome Working Group (AGWG)"/>
            <person name="Matthews B.J."/>
        </authorList>
    </citation>
    <scope>NUCLEOTIDE SEQUENCE [LARGE SCALE GENOMIC DNA]</scope>
    <source>
        <strain evidence="3 4">LVP_AGWG</strain>
    </source>
</reference>
<dbReference type="Pfam" id="PF00076">
    <property type="entry name" value="RRM_1"/>
    <property type="match status" value="1"/>
</dbReference>
<dbReference type="PANTHER" id="PTHR23236">
    <property type="entry name" value="EUKARYOTIC TRANSLATION INITIATION FACTOR 4B/4H"/>
    <property type="match status" value="1"/>
</dbReference>
<dbReference type="OrthoDB" id="167718at2759"/>
<evidence type="ECO:0000256" key="1">
    <source>
        <dbReference type="ARBA" id="ARBA00022884"/>
    </source>
</evidence>
<feature type="region of interest" description="Disordered" evidence="2">
    <location>
        <begin position="1"/>
        <end position="84"/>
    </location>
</feature>
<keyword evidence="1" id="KW-0694">RNA-binding</keyword>
<evidence type="ECO:0000313" key="3">
    <source>
        <dbReference type="EnsemblMetazoa" id="AAEL001997-PA"/>
    </source>
</evidence>
<dbReference type="InParanoid" id="A0A1S4F0D6"/>
<dbReference type="InterPro" id="IPR000504">
    <property type="entry name" value="RRM_dom"/>
</dbReference>
<organism evidence="3 4">
    <name type="scientific">Aedes aegypti</name>
    <name type="common">Yellowfever mosquito</name>
    <name type="synonym">Culex aegypti</name>
    <dbReference type="NCBI Taxonomy" id="7159"/>
    <lineage>
        <taxon>Eukaryota</taxon>
        <taxon>Metazoa</taxon>
        <taxon>Ecdysozoa</taxon>
        <taxon>Arthropoda</taxon>
        <taxon>Hexapoda</taxon>
        <taxon>Insecta</taxon>
        <taxon>Pterygota</taxon>
        <taxon>Neoptera</taxon>
        <taxon>Endopterygota</taxon>
        <taxon>Diptera</taxon>
        <taxon>Nematocera</taxon>
        <taxon>Culicoidea</taxon>
        <taxon>Culicidae</taxon>
        <taxon>Culicinae</taxon>
        <taxon>Aedini</taxon>
        <taxon>Aedes</taxon>
        <taxon>Stegomyia</taxon>
    </lineage>
</organism>
<dbReference type="SMART" id="SM00360">
    <property type="entry name" value="RRM"/>
    <property type="match status" value="1"/>
</dbReference>
<dbReference type="EnsemblMetazoa" id="AAEL001997-RA">
    <property type="protein sequence ID" value="AAEL001997-PA"/>
    <property type="gene ID" value="AAEL001997"/>
</dbReference>
<feature type="compositionally biased region" description="Acidic residues" evidence="2">
    <location>
        <begin position="67"/>
        <end position="83"/>
    </location>
</feature>
<dbReference type="InterPro" id="IPR012677">
    <property type="entry name" value="Nucleotide-bd_a/b_plait_sf"/>
</dbReference>